<accession>A0AAN1BH46</accession>
<sequence>MARFLEILMSLRKFITKWKEIRLIRPKIQPEWIISFGFWMVFSGEAANGHDLPPDEITSVRLSLTFLLTDSLANGSSIQETPNTAALKQRTIQR</sequence>
<protein>
    <submittedName>
        <fullName evidence="1">Uncharacterized protein</fullName>
    </submittedName>
</protein>
<proteinExistence type="predicted"/>
<dbReference type="RefSeq" id="WP_020921951.1">
    <property type="nucleotide sequence ID" value="NZ_CP020906.1"/>
</dbReference>
<evidence type="ECO:0000313" key="2">
    <source>
        <dbReference type="Proteomes" id="UP000194159"/>
    </source>
</evidence>
<dbReference type="Proteomes" id="UP000194159">
    <property type="component" value="Chromosome"/>
</dbReference>
<reference evidence="1 2" key="1">
    <citation type="submission" date="2017-04" db="EMBL/GenBank/DDBJ databases">
        <title>Complete genome sequences of Rhizobium genomic linages associated to common bean (phaseolus vulgaris).</title>
        <authorList>
            <person name="Santamaria R.I."/>
            <person name="Bustos P."/>
            <person name="Perez-Carrascal O."/>
            <person name="Martinez-Flores I."/>
            <person name="Juarez S."/>
            <person name="Lozano L."/>
            <person name="Miranda F."/>
            <person name="Vinuesa P."/>
            <person name="Martinez-Romero E."/>
            <person name="Cevallos M.A."/>
            <person name="Romero D."/>
            <person name="Davila G."/>
            <person name="Gonzalez V."/>
        </authorList>
    </citation>
    <scope>NUCLEOTIDE SEQUENCE [LARGE SCALE GENOMIC DNA]</scope>
    <source>
        <strain evidence="1 2">NXC12</strain>
    </source>
</reference>
<dbReference type="EMBL" id="CP020906">
    <property type="protein sequence ID" value="ARQ11194.1"/>
    <property type="molecule type" value="Genomic_DNA"/>
</dbReference>
<dbReference type="AlphaFoldDB" id="A0AAN1BH46"/>
<gene>
    <name evidence="1" type="ORF">NXC12_CH03208</name>
</gene>
<evidence type="ECO:0000313" key="1">
    <source>
        <dbReference type="EMBL" id="ARQ11194.1"/>
    </source>
</evidence>
<name>A0AAN1BH46_RHIET</name>
<organism evidence="1 2">
    <name type="scientific">Rhizobium etli</name>
    <dbReference type="NCBI Taxonomy" id="29449"/>
    <lineage>
        <taxon>Bacteria</taxon>
        <taxon>Pseudomonadati</taxon>
        <taxon>Pseudomonadota</taxon>
        <taxon>Alphaproteobacteria</taxon>
        <taxon>Hyphomicrobiales</taxon>
        <taxon>Rhizobiaceae</taxon>
        <taxon>Rhizobium/Agrobacterium group</taxon>
        <taxon>Rhizobium</taxon>
    </lineage>
</organism>